<sequence length="198" mass="22981">MKKYFGIAIILFLFNACSNKDVERSDLIKGRIEVMTGQEVIQELLIENDTDIEQIARIFNCSVPTLNRVLERKSYLTNNALEEFKQFLVAVKILDDNSFIENDPLHDYWIIKFRSYLDKYVWWAGYLLIFGIVVGAIVGFSGGDPGEFVIFIGYINLFNLIMFSISYLFAIIVLWIFPYVQPEILYSPEINTVFETLI</sequence>
<proteinExistence type="predicted"/>
<protein>
    <submittedName>
        <fullName evidence="2">Uncharacterized protein</fullName>
    </submittedName>
</protein>
<keyword evidence="1" id="KW-0472">Membrane</keyword>
<dbReference type="Proteomes" id="UP000199663">
    <property type="component" value="Unassembled WGS sequence"/>
</dbReference>
<dbReference type="EMBL" id="FNQC01000008">
    <property type="protein sequence ID" value="SDZ24821.1"/>
    <property type="molecule type" value="Genomic_DNA"/>
</dbReference>
<feature type="transmembrane region" description="Helical" evidence="1">
    <location>
        <begin position="120"/>
        <end position="141"/>
    </location>
</feature>
<reference evidence="2 3" key="1">
    <citation type="submission" date="2016-10" db="EMBL/GenBank/DDBJ databases">
        <authorList>
            <person name="Varghese N."/>
            <person name="Submissions S."/>
        </authorList>
    </citation>
    <scope>NUCLEOTIDE SEQUENCE [LARGE SCALE GENOMIC DNA]</scope>
    <source>
        <strain evidence="2 3">DSM 17997</strain>
    </source>
</reference>
<evidence type="ECO:0000313" key="2">
    <source>
        <dbReference type="EMBL" id="SDZ24821.1"/>
    </source>
</evidence>
<organism evidence="2 3">
    <name type="scientific">Rhodonellum ikkaensis</name>
    <dbReference type="NCBI Taxonomy" id="336829"/>
    <lineage>
        <taxon>Bacteria</taxon>
        <taxon>Pseudomonadati</taxon>
        <taxon>Bacteroidota</taxon>
        <taxon>Cytophagia</taxon>
        <taxon>Cytophagales</taxon>
        <taxon>Cytophagaceae</taxon>
        <taxon>Rhodonellum</taxon>
    </lineage>
</organism>
<dbReference type="RefSeq" id="WP_019598177.1">
    <property type="nucleotide sequence ID" value="NZ_FNQC01000008.1"/>
</dbReference>
<accession>A0A1H3RHW3</accession>
<evidence type="ECO:0000313" key="3">
    <source>
        <dbReference type="Proteomes" id="UP000199663"/>
    </source>
</evidence>
<keyword evidence="1" id="KW-0812">Transmembrane</keyword>
<evidence type="ECO:0000256" key="1">
    <source>
        <dbReference type="SAM" id="Phobius"/>
    </source>
</evidence>
<comment type="caution">
    <text evidence="2">The sequence shown here is derived from an EMBL/GenBank/DDBJ whole genome shotgun (WGS) entry which is preliminary data.</text>
</comment>
<name>A0A1H3RHW3_9BACT</name>
<keyword evidence="3" id="KW-1185">Reference proteome</keyword>
<gene>
    <name evidence="2" type="ORF">SAMN05444412_108106</name>
</gene>
<keyword evidence="1" id="KW-1133">Transmembrane helix</keyword>
<feature type="transmembrane region" description="Helical" evidence="1">
    <location>
        <begin position="148"/>
        <end position="177"/>
    </location>
</feature>